<dbReference type="KEGG" id="mbn:Mboo_1770"/>
<dbReference type="AlphaFoldDB" id="A7I975"/>
<dbReference type="GeneID" id="5409830"/>
<accession>A7I975</accession>
<sequence>MKGKAPGDLRTAWIDCAHRMGYFCAENTETALPFDGLMYREAMVVAVKLKKIRYSPGEDFLLDKKFPDEVEALRTLPLPPTVSRELWLRTQNERAFRRFWVIPGTTTVEIEEVARDGYRNPHYRKEYWEKAPYRVEILFEKEGKGESNSQKTP</sequence>
<evidence type="ECO:0000313" key="2">
    <source>
        <dbReference type="Proteomes" id="UP000002408"/>
    </source>
</evidence>
<protein>
    <submittedName>
        <fullName evidence="1">Uncharacterized protein</fullName>
    </submittedName>
</protein>
<proteinExistence type="predicted"/>
<name>A7I975_METB6</name>
<dbReference type="Proteomes" id="UP000002408">
    <property type="component" value="Chromosome"/>
</dbReference>
<dbReference type="RefSeq" id="WP_012107334.1">
    <property type="nucleotide sequence ID" value="NC_009712.1"/>
</dbReference>
<reference evidence="2" key="1">
    <citation type="journal article" date="2015" name="Microbiology">
        <title>Genome of Methanoregula boonei 6A8 reveals adaptations to oligotrophic peatland environments.</title>
        <authorList>
            <person name="Braeuer S."/>
            <person name="Cadillo-Quiroz H."/>
            <person name="Kyrpides N."/>
            <person name="Woyke T."/>
            <person name="Goodwin L."/>
            <person name="Detter C."/>
            <person name="Podell S."/>
            <person name="Yavitt J.B."/>
            <person name="Zinder S.H."/>
        </authorList>
    </citation>
    <scope>NUCLEOTIDE SEQUENCE [LARGE SCALE GENOMIC DNA]</scope>
    <source>
        <strain evidence="2">DSM 21154 / JCM 14090 / 6A8</strain>
    </source>
</reference>
<dbReference type="STRING" id="456442.Mboo_1770"/>
<dbReference type="HOGENOM" id="CLU_1709113_0_0_2"/>
<dbReference type="eggNOG" id="arCOG09441">
    <property type="taxonomic scope" value="Archaea"/>
</dbReference>
<evidence type="ECO:0000313" key="1">
    <source>
        <dbReference type="EMBL" id="ABS56286.1"/>
    </source>
</evidence>
<dbReference type="EMBL" id="CP000780">
    <property type="protein sequence ID" value="ABS56286.1"/>
    <property type="molecule type" value="Genomic_DNA"/>
</dbReference>
<gene>
    <name evidence="1" type="ordered locus">Mboo_1770</name>
</gene>
<organism evidence="1 2">
    <name type="scientific">Methanoregula boonei (strain DSM 21154 / JCM 14090 / 6A8)</name>
    <dbReference type="NCBI Taxonomy" id="456442"/>
    <lineage>
        <taxon>Archaea</taxon>
        <taxon>Methanobacteriati</taxon>
        <taxon>Methanobacteriota</taxon>
        <taxon>Stenosarchaea group</taxon>
        <taxon>Methanomicrobia</taxon>
        <taxon>Methanomicrobiales</taxon>
        <taxon>Methanoregulaceae</taxon>
        <taxon>Methanoregula</taxon>
    </lineage>
</organism>
<keyword evidence="2" id="KW-1185">Reference proteome</keyword>